<keyword evidence="2" id="KW-0472">Membrane</keyword>
<feature type="transmembrane region" description="Helical" evidence="2">
    <location>
        <begin position="265"/>
        <end position="287"/>
    </location>
</feature>
<protein>
    <submittedName>
        <fullName evidence="4">Protein kinase domain-containing protein</fullName>
    </submittedName>
</protein>
<evidence type="ECO:0000313" key="4">
    <source>
        <dbReference type="WBParaSite" id="maker-uti_cns_0015407-snap-gene-0.2-mRNA-1"/>
    </source>
</evidence>
<feature type="compositionally biased region" description="Polar residues" evidence="1">
    <location>
        <begin position="376"/>
        <end position="387"/>
    </location>
</feature>
<organism evidence="3 4">
    <name type="scientific">Macrostomum lignano</name>
    <dbReference type="NCBI Taxonomy" id="282301"/>
    <lineage>
        <taxon>Eukaryota</taxon>
        <taxon>Metazoa</taxon>
        <taxon>Spiralia</taxon>
        <taxon>Lophotrochozoa</taxon>
        <taxon>Platyhelminthes</taxon>
        <taxon>Rhabditophora</taxon>
        <taxon>Macrostomorpha</taxon>
        <taxon>Macrostomida</taxon>
        <taxon>Macrostomidae</taxon>
        <taxon>Macrostomum</taxon>
    </lineage>
</organism>
<evidence type="ECO:0000313" key="3">
    <source>
        <dbReference type="Proteomes" id="UP000095280"/>
    </source>
</evidence>
<dbReference type="WBParaSite" id="maker-uti_cns_0015407-snap-gene-0.2-mRNA-1">
    <property type="protein sequence ID" value="maker-uti_cns_0015407-snap-gene-0.2-mRNA-1"/>
    <property type="gene ID" value="maker-uti_cns_0015407-snap-gene-0.2"/>
</dbReference>
<name>A0A1I8IRG9_9PLAT</name>
<sequence length="838" mass="89643">SPWCLSCRRLVAASRRRQSGPDSNPVPPSSLPSCSACLPATPPTRLAIAGLIADCRCSVERLKRPLRAFLSMALMLSALHAVCGLLMLPPCLSAGRPPPCLLCCCLRPPLAPWPRPAEGVESAGSEEGPAEEEGAHCAYLSLHLALTLPSAVVAALVFVAFVYTRCSQLAAGDAALLGNQSAASDSTGNWSASVPIESAISYYQYYSLSMENVTAFNSGDNEQLLAAFQGVLFCFIVLACPWQSACPSQHWTCRCGRLGAACPKLGLHVWLPLILWLLALGPVNEIVKHRQMRIKSKEDRAARLHFDTKLGMYSPLVSDPLTRLTNASAIVLCNSRQLEGCECGSSAKFVPLLLLLTLLTDTGSSDIVPLSQSSAHTASGSVQSHQPDIQRGPVSHKQQVGCPRTALQVPGGGPSQHGRVSLPLQCSVEHQILPSVELLNYQVSGGRSGVAHEEHELRGAALQAPLSAPQTAQLIPACQIRLRRGDRNQQVRGGLKTFAPGLQPERRVQPPLALRRQLVDRRGAPTRQEDIVRERGGWSDKIERSARDKKILSESEVGGAIKPSAQPIRDRKILSGTRGNVSNNLTLNEAALNVGCRIGQRISVVSTFKSSTSISDAPLDGARAFVAANQISGVLRCPPISVGCIDVPSQGSGAQGAGHLSDQSARAAHSCCRHLTREHSGSGAGSSSKVPADLFSDFVCFVANRRSSTFSRVMMPRTCPVSVLNTTAMWPAGVRSSFLVGVDQQHLSQQVASDIVAIVAVKNRHPGVRIGDDFQSHRVGVFGWYAGQLQGAFDDRHFVEGQDAALCGCNAVLDDVSRRGGDGRLRRHRLLRVLATLD</sequence>
<dbReference type="InterPro" id="IPR039720">
    <property type="entry name" value="TMEM94"/>
</dbReference>
<proteinExistence type="predicted"/>
<keyword evidence="2" id="KW-0812">Transmembrane</keyword>
<keyword evidence="3" id="KW-1185">Reference proteome</keyword>
<keyword evidence="2" id="KW-1133">Transmembrane helix</keyword>
<reference evidence="4" key="1">
    <citation type="submission" date="2016-11" db="UniProtKB">
        <authorList>
            <consortium name="WormBaseParasite"/>
        </authorList>
    </citation>
    <scope>IDENTIFICATION</scope>
</reference>
<evidence type="ECO:0000256" key="2">
    <source>
        <dbReference type="SAM" id="Phobius"/>
    </source>
</evidence>
<dbReference type="AlphaFoldDB" id="A0A1I8IRG9"/>
<dbReference type="PANTHER" id="PTHR13219">
    <property type="entry name" value="TRANSMEMBRANE PROTEIN 94"/>
    <property type="match status" value="1"/>
</dbReference>
<feature type="transmembrane region" description="Helical" evidence="2">
    <location>
        <begin position="68"/>
        <end position="88"/>
    </location>
</feature>
<dbReference type="PANTHER" id="PTHR13219:SF6">
    <property type="entry name" value="TRANSMEMBRANE PROTEIN 94"/>
    <property type="match status" value="1"/>
</dbReference>
<evidence type="ECO:0000256" key="1">
    <source>
        <dbReference type="SAM" id="MobiDB-lite"/>
    </source>
</evidence>
<accession>A0A1I8IRG9</accession>
<feature type="transmembrane region" description="Helical" evidence="2">
    <location>
        <begin position="142"/>
        <end position="163"/>
    </location>
</feature>
<feature type="region of interest" description="Disordered" evidence="1">
    <location>
        <begin position="376"/>
        <end position="396"/>
    </location>
</feature>
<dbReference type="Proteomes" id="UP000095280">
    <property type="component" value="Unplaced"/>
</dbReference>